<dbReference type="EMBL" id="QUNI01000004">
    <property type="protein sequence ID" value="REG99532.1"/>
    <property type="molecule type" value="Genomic_DNA"/>
</dbReference>
<sequence>MNTAHIINDTARRTYPLPNRTWNYYQQWHDSIFLHWSIPAEKIEELLPPELKLDKFEGRAWVSLVAFEVQKMRVHYLPTFPYISDYKEINVRTYVTHKGIRGTYLLSIETDKLIEVFLTKAFIGLPYIKSDIKTYTKSDVPKKDTNFLSINDDNEYFLDMSFQPNGLSMKKKSELDCWLTERHCLFTYQNNTLYRHDIHHKEWDFEEIDISIWDLDYDFKNLSLNINPDKIHFAKKTEVLLWSRKIMD</sequence>
<dbReference type="RefSeq" id="WP_115812259.1">
    <property type="nucleotide sequence ID" value="NZ_QUNI01000004.1"/>
</dbReference>
<dbReference type="Proteomes" id="UP000257136">
    <property type="component" value="Unassembled WGS sequence"/>
</dbReference>
<dbReference type="PANTHER" id="PTHR39186:SF1">
    <property type="entry name" value="DUF2071 DOMAIN-CONTAINING PROTEIN"/>
    <property type="match status" value="1"/>
</dbReference>
<dbReference type="Gene3D" id="2.40.400.10">
    <property type="entry name" value="Acetoacetate decarboxylase-like"/>
    <property type="match status" value="1"/>
</dbReference>
<gene>
    <name evidence="1" type="ORF">C8P67_104150</name>
</gene>
<comment type="caution">
    <text evidence="1">The sequence shown here is derived from an EMBL/GenBank/DDBJ whole genome shotgun (WGS) entry which is preliminary data.</text>
</comment>
<dbReference type="Pfam" id="PF09844">
    <property type="entry name" value="DUF2071"/>
    <property type="match status" value="1"/>
</dbReference>
<proteinExistence type="predicted"/>
<dbReference type="OrthoDB" id="1421826at2"/>
<reference evidence="1 2" key="1">
    <citation type="submission" date="2018-08" db="EMBL/GenBank/DDBJ databases">
        <title>Genomic Encyclopedia of Archaeal and Bacterial Type Strains, Phase II (KMG-II): from individual species to whole genera.</title>
        <authorList>
            <person name="Goeker M."/>
        </authorList>
    </citation>
    <scope>NUCLEOTIDE SEQUENCE [LARGE SCALE GENOMIC DNA]</scope>
    <source>
        <strain evidence="1 2">DSM 100880</strain>
    </source>
</reference>
<organism evidence="1 2">
    <name type="scientific">Flavobacterium aquicola</name>
    <dbReference type="NCBI Taxonomy" id="1682742"/>
    <lineage>
        <taxon>Bacteria</taxon>
        <taxon>Pseudomonadati</taxon>
        <taxon>Bacteroidota</taxon>
        <taxon>Flavobacteriia</taxon>
        <taxon>Flavobacteriales</taxon>
        <taxon>Flavobacteriaceae</taxon>
        <taxon>Flavobacterium</taxon>
    </lineage>
</organism>
<dbReference type="InterPro" id="IPR023375">
    <property type="entry name" value="ADC_dom_sf"/>
</dbReference>
<protein>
    <recommendedName>
        <fullName evidence="3">DUF2071 domain-containing protein</fullName>
    </recommendedName>
</protein>
<evidence type="ECO:0008006" key="3">
    <source>
        <dbReference type="Google" id="ProtNLM"/>
    </source>
</evidence>
<dbReference type="InterPro" id="IPR018644">
    <property type="entry name" value="DUF2071"/>
</dbReference>
<evidence type="ECO:0000313" key="2">
    <source>
        <dbReference type="Proteomes" id="UP000257136"/>
    </source>
</evidence>
<name>A0A3E0EMP6_9FLAO</name>
<keyword evidence="2" id="KW-1185">Reference proteome</keyword>
<accession>A0A3E0EMP6</accession>
<dbReference type="SUPFAM" id="SSF160104">
    <property type="entry name" value="Acetoacetate decarboxylase-like"/>
    <property type="match status" value="1"/>
</dbReference>
<evidence type="ECO:0000313" key="1">
    <source>
        <dbReference type="EMBL" id="REG99532.1"/>
    </source>
</evidence>
<dbReference type="AlphaFoldDB" id="A0A3E0EMP6"/>
<dbReference type="PANTHER" id="PTHR39186">
    <property type="entry name" value="DUF2071 FAMILY PROTEIN"/>
    <property type="match status" value="1"/>
</dbReference>